<feature type="compositionally biased region" description="Basic and acidic residues" evidence="1">
    <location>
        <begin position="1"/>
        <end position="36"/>
    </location>
</feature>
<evidence type="ECO:0000313" key="2">
    <source>
        <dbReference type="EMBL" id="GIY49029.1"/>
    </source>
</evidence>
<proteinExistence type="predicted"/>
<dbReference type="EMBL" id="BPLQ01010191">
    <property type="protein sequence ID" value="GIY49029.1"/>
    <property type="molecule type" value="Genomic_DNA"/>
</dbReference>
<evidence type="ECO:0000256" key="1">
    <source>
        <dbReference type="SAM" id="MobiDB-lite"/>
    </source>
</evidence>
<accession>A0AAV4TV24</accession>
<comment type="caution">
    <text evidence="2">The sequence shown here is derived from an EMBL/GenBank/DDBJ whole genome shotgun (WGS) entry which is preliminary data.</text>
</comment>
<evidence type="ECO:0000313" key="3">
    <source>
        <dbReference type="Proteomes" id="UP001054837"/>
    </source>
</evidence>
<name>A0AAV4TV24_9ARAC</name>
<dbReference type="Proteomes" id="UP001054837">
    <property type="component" value="Unassembled WGS sequence"/>
</dbReference>
<gene>
    <name evidence="2" type="ORF">CDAR_247151</name>
</gene>
<keyword evidence="3" id="KW-1185">Reference proteome</keyword>
<organism evidence="2 3">
    <name type="scientific">Caerostris darwini</name>
    <dbReference type="NCBI Taxonomy" id="1538125"/>
    <lineage>
        <taxon>Eukaryota</taxon>
        <taxon>Metazoa</taxon>
        <taxon>Ecdysozoa</taxon>
        <taxon>Arthropoda</taxon>
        <taxon>Chelicerata</taxon>
        <taxon>Arachnida</taxon>
        <taxon>Araneae</taxon>
        <taxon>Araneomorphae</taxon>
        <taxon>Entelegynae</taxon>
        <taxon>Araneoidea</taxon>
        <taxon>Araneidae</taxon>
        <taxon>Caerostris</taxon>
    </lineage>
</organism>
<feature type="region of interest" description="Disordered" evidence="1">
    <location>
        <begin position="1"/>
        <end position="42"/>
    </location>
</feature>
<sequence length="112" mass="13152">MSDKDSKISQAEKDDKKSSSKKDDEKSSSKKDDKNLPVKKMIRNPPEFSRDFDIAEPLKVFPEYIFPLCDYCDFGWRFDSRKKVFCPYHGPQGQYIADMYYKDSSDQQRTAN</sequence>
<reference evidence="2 3" key="1">
    <citation type="submission" date="2021-06" db="EMBL/GenBank/DDBJ databases">
        <title>Caerostris darwini draft genome.</title>
        <authorList>
            <person name="Kono N."/>
            <person name="Arakawa K."/>
        </authorList>
    </citation>
    <scope>NUCLEOTIDE SEQUENCE [LARGE SCALE GENOMIC DNA]</scope>
</reference>
<dbReference type="AlphaFoldDB" id="A0AAV4TV24"/>
<protein>
    <submittedName>
        <fullName evidence="2">Uncharacterized protein</fullName>
    </submittedName>
</protein>